<gene>
    <name evidence="1" type="ORF">G4Z02_06865</name>
</gene>
<proteinExistence type="predicted"/>
<accession>A0A7L7KTZ5</accession>
<reference evidence="1 2" key="1">
    <citation type="submission" date="2020-02" db="EMBL/GenBank/DDBJ databases">
        <authorList>
            <person name="Zheng R.K."/>
            <person name="Sun C.M."/>
        </authorList>
    </citation>
    <scope>NUCLEOTIDE SEQUENCE [LARGE SCALE GENOMIC DNA]</scope>
    <source>
        <strain evidence="2">zrk13</strain>
    </source>
</reference>
<name>A0A7L7KTZ5_9MOLU</name>
<evidence type="ECO:0000313" key="1">
    <source>
        <dbReference type="EMBL" id="QMS85474.1"/>
    </source>
</evidence>
<dbReference type="AlphaFoldDB" id="A0A7L7KTZ5"/>
<dbReference type="RefSeq" id="WP_258877270.1">
    <property type="nucleotide sequence ID" value="NZ_CP048914.1"/>
</dbReference>
<evidence type="ECO:0008006" key="3">
    <source>
        <dbReference type="Google" id="ProtNLM"/>
    </source>
</evidence>
<dbReference type="SUPFAM" id="SSF81301">
    <property type="entry name" value="Nucleotidyltransferase"/>
    <property type="match status" value="1"/>
</dbReference>
<keyword evidence="2" id="KW-1185">Reference proteome</keyword>
<dbReference type="Gene3D" id="3.30.460.40">
    <property type="match status" value="1"/>
</dbReference>
<sequence>MDISKQEQALIVLAEELNKQSIPWALGGSMLLWYKGIVNQVQDLDIMILEQDEKIVSSIIQTIGTIQPQHKRDNQECHSTVFIEAVINGIDVDIIGGFTIDSNNEAHYCPLQVDKIEHIHIDDTVIYLDSLELWKTYYTLMGRTTRANQIAQFLTE</sequence>
<dbReference type="Proteomes" id="UP000514720">
    <property type="component" value="Chromosome"/>
</dbReference>
<evidence type="ECO:0000313" key="2">
    <source>
        <dbReference type="Proteomes" id="UP000514720"/>
    </source>
</evidence>
<dbReference type="InterPro" id="IPR043519">
    <property type="entry name" value="NT_sf"/>
</dbReference>
<protein>
    <recommendedName>
        <fullName evidence="3">Nucleotidyltransferase family protein</fullName>
    </recommendedName>
</protein>
<dbReference type="EMBL" id="CP048914">
    <property type="protein sequence ID" value="QMS85474.1"/>
    <property type="molecule type" value="Genomic_DNA"/>
</dbReference>
<organism evidence="1 2">
    <name type="scientific">Candidatus Xianfuyuplasma coldseepsis</name>
    <dbReference type="NCBI Taxonomy" id="2782163"/>
    <lineage>
        <taxon>Bacteria</taxon>
        <taxon>Bacillati</taxon>
        <taxon>Mycoplasmatota</taxon>
        <taxon>Mollicutes</taxon>
        <taxon>Candidatus Izemoplasmatales</taxon>
        <taxon>Candidatus Izemoplasmataceae</taxon>
        <taxon>Candidatus Xianfuyuplasma</taxon>
    </lineage>
</organism>
<dbReference type="KEGG" id="xcl:G4Z02_06865"/>